<accession>A0AAX7SQN3</accession>
<reference evidence="2" key="3">
    <citation type="submission" date="2025-08" db="UniProtKB">
        <authorList>
            <consortium name="Ensembl"/>
        </authorList>
    </citation>
    <scope>IDENTIFICATION</scope>
</reference>
<evidence type="ECO:0000313" key="2">
    <source>
        <dbReference type="Ensembl" id="ENSACLP00000046100.1"/>
    </source>
</evidence>
<organism evidence="2 3">
    <name type="scientific">Astatotilapia calliptera</name>
    <name type="common">Eastern happy</name>
    <name type="synonym">Chromis callipterus</name>
    <dbReference type="NCBI Taxonomy" id="8154"/>
    <lineage>
        <taxon>Eukaryota</taxon>
        <taxon>Metazoa</taxon>
        <taxon>Chordata</taxon>
        <taxon>Craniata</taxon>
        <taxon>Vertebrata</taxon>
        <taxon>Euteleostomi</taxon>
        <taxon>Actinopterygii</taxon>
        <taxon>Neopterygii</taxon>
        <taxon>Teleostei</taxon>
        <taxon>Neoteleostei</taxon>
        <taxon>Acanthomorphata</taxon>
        <taxon>Ovalentaria</taxon>
        <taxon>Cichlomorphae</taxon>
        <taxon>Cichliformes</taxon>
        <taxon>Cichlidae</taxon>
        <taxon>African cichlids</taxon>
        <taxon>Pseudocrenilabrinae</taxon>
        <taxon>Haplochromini</taxon>
        <taxon>Astatotilapia</taxon>
    </lineage>
</organism>
<name>A0AAX7SQN3_ASTCA</name>
<dbReference type="GO" id="GO:0005737">
    <property type="term" value="C:cytoplasm"/>
    <property type="evidence" value="ECO:0007669"/>
    <property type="project" value="TreeGrafter"/>
</dbReference>
<dbReference type="Ensembl" id="ENSACLT00000074182.1">
    <property type="protein sequence ID" value="ENSACLP00000046100.1"/>
    <property type="gene ID" value="ENSACLG00000004738.2"/>
</dbReference>
<dbReference type="Pfam" id="PF02752">
    <property type="entry name" value="Arrestin_C"/>
    <property type="match status" value="1"/>
</dbReference>
<proteinExistence type="predicted"/>
<dbReference type="PANTHER" id="PTHR11188:SF135">
    <property type="entry name" value="ARRESTIN DOMAIN CONTAINING 3-LIKE-RELATED"/>
    <property type="match status" value="1"/>
</dbReference>
<evidence type="ECO:0000313" key="3">
    <source>
        <dbReference type="Proteomes" id="UP000265100"/>
    </source>
</evidence>
<dbReference type="GO" id="GO:0015031">
    <property type="term" value="P:protein transport"/>
    <property type="evidence" value="ECO:0007669"/>
    <property type="project" value="TreeGrafter"/>
</dbReference>
<dbReference type="InterPro" id="IPR050357">
    <property type="entry name" value="Arrestin_domain-protein"/>
</dbReference>
<dbReference type="InterPro" id="IPR011022">
    <property type="entry name" value="Arrestin_C-like"/>
</dbReference>
<sequence length="298" mass="32862">MFEQTIRNFKINFIRHDGRNSFSSGDQIIGHISFDLTKETKITSITTRLKGNVNVHWTAGGGGGKQETRKRYSARLDFFDLKGVILQEDRGMLLLVLFGRSDTWQTNSHCLCPFSYSYSWDKTSTRDACVSGHMSAPTRAPLSGSNSVTPCSLWCNSSPVTLTVSVATKAFTPGETVKIFCEFSNPSSKTATPKVKLQQKQTFYTHSKRNRKMAIKTLACVSGEPVGAQVSYVRTEIMLAIPSSASLTISECSILVVDYIIEVSTCDGLRSHGCIDNPVYLSCSDSKSLFGSISFFIH</sequence>
<dbReference type="Gene3D" id="2.60.40.640">
    <property type="match status" value="2"/>
</dbReference>
<evidence type="ECO:0000259" key="1">
    <source>
        <dbReference type="SMART" id="SM01017"/>
    </source>
</evidence>
<dbReference type="AlphaFoldDB" id="A0AAX7SQN3"/>
<reference evidence="3" key="2">
    <citation type="submission" date="2023-03" db="EMBL/GenBank/DDBJ databases">
        <authorList>
            <consortium name="Wellcome Sanger Institute Data Sharing"/>
        </authorList>
    </citation>
    <scope>NUCLEOTIDE SEQUENCE [LARGE SCALE GENOMIC DNA]</scope>
</reference>
<dbReference type="SUPFAM" id="SSF81296">
    <property type="entry name" value="E set domains"/>
    <property type="match status" value="1"/>
</dbReference>
<dbReference type="Proteomes" id="UP000265100">
    <property type="component" value="Chromosome 12"/>
</dbReference>
<feature type="domain" description="Arrestin C-terminal-like" evidence="1">
    <location>
        <begin position="156"/>
        <end position="284"/>
    </location>
</feature>
<dbReference type="InterPro" id="IPR014752">
    <property type="entry name" value="Arrestin-like_C"/>
</dbReference>
<dbReference type="SMART" id="SM01017">
    <property type="entry name" value="Arrestin_C"/>
    <property type="match status" value="1"/>
</dbReference>
<dbReference type="InterPro" id="IPR014756">
    <property type="entry name" value="Ig_E-set"/>
</dbReference>
<dbReference type="GO" id="GO:0005886">
    <property type="term" value="C:plasma membrane"/>
    <property type="evidence" value="ECO:0007669"/>
    <property type="project" value="TreeGrafter"/>
</dbReference>
<reference evidence="2 3" key="1">
    <citation type="submission" date="2018-05" db="EMBL/GenBank/DDBJ databases">
        <authorList>
            <person name="Datahose"/>
        </authorList>
    </citation>
    <scope>NUCLEOTIDE SEQUENCE</scope>
</reference>
<dbReference type="GO" id="GO:0007399">
    <property type="term" value="P:nervous system development"/>
    <property type="evidence" value="ECO:0007669"/>
    <property type="project" value="UniProtKB-ARBA"/>
</dbReference>
<dbReference type="PANTHER" id="PTHR11188">
    <property type="entry name" value="ARRESTIN DOMAIN CONTAINING PROTEIN"/>
    <property type="match status" value="1"/>
</dbReference>
<keyword evidence="3" id="KW-1185">Reference proteome</keyword>
<dbReference type="GeneTree" id="ENSGT00940000164012"/>
<protein>
    <recommendedName>
        <fullName evidence="1">Arrestin C-terminal-like domain-containing protein</fullName>
    </recommendedName>
</protein>
<reference evidence="2" key="4">
    <citation type="submission" date="2025-09" db="UniProtKB">
        <authorList>
            <consortium name="Ensembl"/>
        </authorList>
    </citation>
    <scope>IDENTIFICATION</scope>
</reference>